<evidence type="ECO:0000313" key="7">
    <source>
        <dbReference type="EMBL" id="KAF9584593.1"/>
    </source>
</evidence>
<dbReference type="InterPro" id="IPR000352">
    <property type="entry name" value="Pep_chain_release_fac_I"/>
</dbReference>
<gene>
    <name evidence="7" type="ORF">BGW38_005908</name>
</gene>
<dbReference type="AlphaFoldDB" id="A0A9P6FZR8"/>
<evidence type="ECO:0000256" key="4">
    <source>
        <dbReference type="ARBA" id="ARBA00023128"/>
    </source>
</evidence>
<dbReference type="GO" id="GO:0003747">
    <property type="term" value="F:translation release factor activity"/>
    <property type="evidence" value="ECO:0007669"/>
    <property type="project" value="InterPro"/>
</dbReference>
<dbReference type="PANTHER" id="PTHR46203">
    <property type="entry name" value="PROBABLE PEPTIDE CHAIN RELEASE FACTOR C12ORF65"/>
    <property type="match status" value="1"/>
</dbReference>
<dbReference type="Gene3D" id="3.30.160.20">
    <property type="match status" value="1"/>
</dbReference>
<proteinExistence type="inferred from homology"/>
<evidence type="ECO:0000256" key="1">
    <source>
        <dbReference type="ARBA" id="ARBA00004173"/>
    </source>
</evidence>
<dbReference type="Pfam" id="PF00472">
    <property type="entry name" value="RF-1"/>
    <property type="match status" value="1"/>
</dbReference>
<feature type="region of interest" description="Disordered" evidence="5">
    <location>
        <begin position="66"/>
        <end position="120"/>
    </location>
</feature>
<dbReference type="InterPro" id="IPR045853">
    <property type="entry name" value="Pep_chain_release_fac_I_sf"/>
</dbReference>
<comment type="caution">
    <text evidence="7">The sequence shown here is derived from an EMBL/GenBank/DDBJ whole genome shotgun (WGS) entry which is preliminary data.</text>
</comment>
<keyword evidence="4" id="KW-0496">Mitochondrion</keyword>
<accession>A0A9P6FZR8</accession>
<feature type="region of interest" description="Disordered" evidence="5">
    <location>
        <begin position="30"/>
        <end position="49"/>
    </location>
</feature>
<dbReference type="GO" id="GO:0032543">
    <property type="term" value="P:mitochondrial translation"/>
    <property type="evidence" value="ECO:0007669"/>
    <property type="project" value="UniProtKB-ARBA"/>
</dbReference>
<dbReference type="InterPro" id="IPR052405">
    <property type="entry name" value="Mito_Transl_Release_Factor"/>
</dbReference>
<comment type="similarity">
    <text evidence="2">Belongs to the prokaryotic/mitochondrial release factor family.</text>
</comment>
<evidence type="ECO:0000256" key="5">
    <source>
        <dbReference type="SAM" id="MobiDB-lite"/>
    </source>
</evidence>
<evidence type="ECO:0000256" key="2">
    <source>
        <dbReference type="ARBA" id="ARBA00010835"/>
    </source>
</evidence>
<dbReference type="PANTHER" id="PTHR46203:SF1">
    <property type="entry name" value="MITOCHONDRIAL TRANSLATION RELEASE FACTOR IN RESCUE"/>
    <property type="match status" value="1"/>
</dbReference>
<dbReference type="SUPFAM" id="SSF75620">
    <property type="entry name" value="Release factor"/>
    <property type="match status" value="1"/>
</dbReference>
<dbReference type="OrthoDB" id="277888at2759"/>
<feature type="compositionally biased region" description="Basic residues" evidence="5">
    <location>
        <begin position="213"/>
        <end position="227"/>
    </location>
</feature>
<feature type="region of interest" description="Disordered" evidence="5">
    <location>
        <begin position="201"/>
        <end position="293"/>
    </location>
</feature>
<feature type="compositionally biased region" description="Acidic residues" evidence="5">
    <location>
        <begin position="234"/>
        <end position="253"/>
    </location>
</feature>
<dbReference type="Proteomes" id="UP000780801">
    <property type="component" value="Unassembled WGS sequence"/>
</dbReference>
<reference evidence="7" key="1">
    <citation type="journal article" date="2020" name="Fungal Divers.">
        <title>Resolving the Mortierellaceae phylogeny through synthesis of multi-gene phylogenetics and phylogenomics.</title>
        <authorList>
            <person name="Vandepol N."/>
            <person name="Liber J."/>
            <person name="Desiro A."/>
            <person name="Na H."/>
            <person name="Kennedy M."/>
            <person name="Barry K."/>
            <person name="Grigoriev I.V."/>
            <person name="Miller A.N."/>
            <person name="O'Donnell K."/>
            <person name="Stajich J.E."/>
            <person name="Bonito G."/>
        </authorList>
    </citation>
    <scope>NUCLEOTIDE SEQUENCE</scope>
    <source>
        <strain evidence="7">KOD1015</strain>
    </source>
</reference>
<evidence type="ECO:0000259" key="6">
    <source>
        <dbReference type="Pfam" id="PF00472"/>
    </source>
</evidence>
<evidence type="ECO:0000256" key="3">
    <source>
        <dbReference type="ARBA" id="ARBA00022946"/>
    </source>
</evidence>
<evidence type="ECO:0000313" key="8">
    <source>
        <dbReference type="Proteomes" id="UP000780801"/>
    </source>
</evidence>
<organism evidence="7 8">
    <name type="scientific">Lunasporangiospora selenospora</name>
    <dbReference type="NCBI Taxonomy" id="979761"/>
    <lineage>
        <taxon>Eukaryota</taxon>
        <taxon>Fungi</taxon>
        <taxon>Fungi incertae sedis</taxon>
        <taxon>Mucoromycota</taxon>
        <taxon>Mortierellomycotina</taxon>
        <taxon>Mortierellomycetes</taxon>
        <taxon>Mortierellales</taxon>
        <taxon>Mortierellaceae</taxon>
        <taxon>Lunasporangiospora</taxon>
    </lineage>
</organism>
<protein>
    <recommendedName>
        <fullName evidence="6">Prokaryotic-type class I peptide chain release factors domain-containing protein</fullName>
    </recommendedName>
</protein>
<keyword evidence="8" id="KW-1185">Reference proteome</keyword>
<keyword evidence="3" id="KW-0809">Transit peptide</keyword>
<feature type="compositionally biased region" description="Polar residues" evidence="5">
    <location>
        <begin position="76"/>
        <end position="91"/>
    </location>
</feature>
<name>A0A9P6FZR8_9FUNG</name>
<feature type="domain" description="Prokaryotic-type class I peptide chain release factors" evidence="6">
    <location>
        <begin position="132"/>
        <end position="222"/>
    </location>
</feature>
<dbReference type="EMBL" id="JAABOA010000376">
    <property type="protein sequence ID" value="KAF9584593.1"/>
    <property type="molecule type" value="Genomic_DNA"/>
</dbReference>
<dbReference type="GO" id="GO:0005739">
    <property type="term" value="C:mitochondrion"/>
    <property type="evidence" value="ECO:0007669"/>
    <property type="project" value="UniProtKB-SubCell"/>
</dbReference>
<comment type="subcellular location">
    <subcellularLocation>
        <location evidence="1">Mitochondrion</location>
    </subcellularLocation>
</comment>
<feature type="compositionally biased region" description="Low complexity" evidence="5">
    <location>
        <begin position="37"/>
        <end position="47"/>
    </location>
</feature>
<sequence length="319" mass="35769">MRTLFRHCQRCCQAITTRIHQRTTFSSHVFHPSLEHPTSSTSPSTSSNRAAFSTWSLSREAFLRPGPGRDIGLREASTQTSTPVYSSSISESEGECLGKEETISEIDPQPSASTSLNRKPATDNKVYKDIILLETDFRERFIKGGGNGGQKINKTNSNVELKHLETGIVVQCQATRSLPQNRKLARKIMIARLDEYYNGHMSKRGQKAEKIREKKKRMARKSAKKYHGAGDKDDRDDDEDEDNDDLIGDDQDDVEGKLDANLSESEDGGEKHQGSRKSMGSKKDTTMQSPLADIQFTTLEEILASDNRKSSRRKSARKD</sequence>